<keyword evidence="1" id="KW-0175">Coiled coil</keyword>
<protein>
    <recommendedName>
        <fullName evidence="5">Cyclic nucleotide-binding protein</fullName>
    </recommendedName>
</protein>
<feature type="transmembrane region" description="Helical" evidence="2">
    <location>
        <begin position="147"/>
        <end position="171"/>
    </location>
</feature>
<keyword evidence="2" id="KW-0812">Transmembrane</keyword>
<dbReference type="PANTHER" id="PTHR41386">
    <property type="entry name" value="INTEGRAL MEMBRANE PROTEIN-RELATED"/>
    <property type="match status" value="1"/>
</dbReference>
<dbReference type="PATRIC" id="fig|1423733.4.peg.66"/>
<keyword evidence="2" id="KW-1133">Transmembrane helix</keyword>
<gene>
    <name evidence="3" type="ORF">FC82_GL000065</name>
</gene>
<dbReference type="PANTHER" id="PTHR41386:SF1">
    <property type="entry name" value="MEMBRANE PROTEIN"/>
    <property type="match status" value="1"/>
</dbReference>
<evidence type="ECO:0000313" key="4">
    <source>
        <dbReference type="Proteomes" id="UP000051845"/>
    </source>
</evidence>
<dbReference type="Pfam" id="PF06210">
    <property type="entry name" value="DUF1003"/>
    <property type="match status" value="1"/>
</dbReference>
<dbReference type="Proteomes" id="UP000051845">
    <property type="component" value="Unassembled WGS sequence"/>
</dbReference>
<dbReference type="InterPro" id="IPR010406">
    <property type="entry name" value="DUF1003"/>
</dbReference>
<evidence type="ECO:0008006" key="5">
    <source>
        <dbReference type="Google" id="ProtNLM"/>
    </source>
</evidence>
<evidence type="ECO:0000313" key="3">
    <source>
        <dbReference type="EMBL" id="KRM78039.1"/>
    </source>
</evidence>
<accession>A0A0R2BFS8</accession>
<keyword evidence="2" id="KW-0472">Membrane</keyword>
<comment type="caution">
    <text evidence="3">The sequence shown here is derived from an EMBL/GenBank/DDBJ whole genome shotgun (WGS) entry which is preliminary data.</text>
</comment>
<evidence type="ECO:0000256" key="1">
    <source>
        <dbReference type="SAM" id="Coils"/>
    </source>
</evidence>
<dbReference type="AlphaFoldDB" id="A0A0R2BFS8"/>
<dbReference type="RefSeq" id="WP_065101473.1">
    <property type="nucleotide sequence ID" value="NZ_AYYR01000001.1"/>
</dbReference>
<proteinExistence type="predicted"/>
<name>A0A0R2BFS8_SECCO</name>
<reference evidence="3 4" key="1">
    <citation type="journal article" date="2015" name="Genome Announc.">
        <title>Expanding the biotechnology potential of lactobacilli through comparative genomics of 213 strains and associated genera.</title>
        <authorList>
            <person name="Sun Z."/>
            <person name="Harris H.M."/>
            <person name="McCann A."/>
            <person name="Guo C."/>
            <person name="Argimon S."/>
            <person name="Zhang W."/>
            <person name="Yang X."/>
            <person name="Jeffery I.B."/>
            <person name="Cooney J.C."/>
            <person name="Kagawa T.F."/>
            <person name="Liu W."/>
            <person name="Song Y."/>
            <person name="Salvetti E."/>
            <person name="Wrobel A."/>
            <person name="Rasinkangas P."/>
            <person name="Parkhill J."/>
            <person name="Rea M.C."/>
            <person name="O'Sullivan O."/>
            <person name="Ritari J."/>
            <person name="Douillard F.P."/>
            <person name="Paul Ross R."/>
            <person name="Yang R."/>
            <person name="Briner A.E."/>
            <person name="Felis G.E."/>
            <person name="de Vos W.M."/>
            <person name="Barrangou R."/>
            <person name="Klaenhammer T.R."/>
            <person name="Caufield P.W."/>
            <person name="Cui Y."/>
            <person name="Zhang H."/>
            <person name="O'Toole P.W."/>
        </authorList>
    </citation>
    <scope>NUCLEOTIDE SEQUENCE [LARGE SCALE GENOMIC DNA]</scope>
    <source>
        <strain evidence="3 4">DSM 20515</strain>
    </source>
</reference>
<organism evidence="3 4">
    <name type="scientific">Secundilactobacillus collinoides DSM 20515 = JCM 1123</name>
    <dbReference type="NCBI Taxonomy" id="1423733"/>
    <lineage>
        <taxon>Bacteria</taxon>
        <taxon>Bacillati</taxon>
        <taxon>Bacillota</taxon>
        <taxon>Bacilli</taxon>
        <taxon>Lactobacillales</taxon>
        <taxon>Lactobacillaceae</taxon>
        <taxon>Secundilactobacillus</taxon>
    </lineage>
</organism>
<feature type="transmembrane region" description="Helical" evidence="2">
    <location>
        <begin position="111"/>
        <end position="135"/>
    </location>
</feature>
<evidence type="ECO:0000256" key="2">
    <source>
        <dbReference type="SAM" id="Phobius"/>
    </source>
</evidence>
<sequence length="250" mass="28771">MSDERMTANCLVDGDTFFLDEGMYLSELSTTMRNRVKNDYPKAKVTDFICNRHLLKYRLANVDAMINADLKQSQKINRKLTRALQSDDYEITDVNESLSNSLTTGQKVSDAVAHFGGSWGFIFIFAMVLLTWMLVNGLQVLGIHFDPYPYILLNLCLSCISALQAPIIMMSQNRSADRDRMDAENDYHVNQKSEHELRILHAKLDHLTQNQIPHTLEIERMQIEILGEIRGELNELRDRQEKMAERGSEK</sequence>
<feature type="coiled-coil region" evidence="1">
    <location>
        <begin position="190"/>
        <end position="246"/>
    </location>
</feature>
<dbReference type="EMBL" id="AYYR01000001">
    <property type="protein sequence ID" value="KRM78039.1"/>
    <property type="molecule type" value="Genomic_DNA"/>
</dbReference>